<reference evidence="1 2" key="1">
    <citation type="submission" date="2014-07" db="EMBL/GenBank/DDBJ databases">
        <title>Draft Genome Sequences of Environmental Pseudomonas syringae strains.</title>
        <authorList>
            <person name="Baltrus D.A."/>
            <person name="Berge O."/>
            <person name="Morris C."/>
        </authorList>
    </citation>
    <scope>NUCLEOTIDE SEQUENCE [LARGE SCALE GENOMIC DNA]</scope>
    <source>
        <strain evidence="1 2">GAW0119</strain>
    </source>
</reference>
<dbReference type="EMBL" id="JPQU01000109">
    <property type="protein sequence ID" value="KFE50123.1"/>
    <property type="molecule type" value="Genomic_DNA"/>
</dbReference>
<dbReference type="PATRIC" id="fig|317.175.peg.5406"/>
<protein>
    <recommendedName>
        <fullName evidence="3">MarR family transcriptional regulator</fullName>
    </recommendedName>
</protein>
<sequence>MAVNDQTRLTINQQRVLDELRKIGRESLYRYREQSPYLFSEDCKKVSAGDEYCVFGMGGLSWWVSARLDLKTPSVLGIFKALESKGLVLRETRNPKYKRPLYWWPVGLAAELATEVSQ</sequence>
<dbReference type="Proteomes" id="UP000028631">
    <property type="component" value="Unassembled WGS sequence"/>
</dbReference>
<organism evidence="1 2">
    <name type="scientific">Pseudomonas syringae</name>
    <dbReference type="NCBI Taxonomy" id="317"/>
    <lineage>
        <taxon>Bacteria</taxon>
        <taxon>Pseudomonadati</taxon>
        <taxon>Pseudomonadota</taxon>
        <taxon>Gammaproteobacteria</taxon>
        <taxon>Pseudomonadales</taxon>
        <taxon>Pseudomonadaceae</taxon>
        <taxon>Pseudomonas</taxon>
    </lineage>
</organism>
<evidence type="ECO:0000313" key="1">
    <source>
        <dbReference type="EMBL" id="KFE50123.1"/>
    </source>
</evidence>
<accession>A0A085V3W0</accession>
<keyword evidence="2" id="KW-1185">Reference proteome</keyword>
<name>A0A085V3W0_PSESX</name>
<evidence type="ECO:0000313" key="2">
    <source>
        <dbReference type="Proteomes" id="UP000028631"/>
    </source>
</evidence>
<proteinExistence type="predicted"/>
<evidence type="ECO:0008006" key="3">
    <source>
        <dbReference type="Google" id="ProtNLM"/>
    </source>
</evidence>
<dbReference type="AlphaFoldDB" id="A0A085V3W0"/>
<gene>
    <name evidence="1" type="ORF">IV01_25945</name>
</gene>
<comment type="caution">
    <text evidence="1">The sequence shown here is derived from an EMBL/GenBank/DDBJ whole genome shotgun (WGS) entry which is preliminary data.</text>
</comment>